<dbReference type="Proteomes" id="UP000798662">
    <property type="component" value="Chromosome 1"/>
</dbReference>
<accession>A0ACC3BMX6</accession>
<proteinExistence type="predicted"/>
<comment type="caution">
    <text evidence="1">The sequence shown here is derived from an EMBL/GenBank/DDBJ whole genome shotgun (WGS) entry which is preliminary data.</text>
</comment>
<sequence length="1192" mass="121304">MAAGAVASTPPPLPPLPRLSVAIDRGGTFTDVFAQLERPPATDAPPDTPPPVETVALKLLSVDPAAYADAPLEAIRRLLGRLTGTPLAVGAPLPTAHLRSVRMATTVATNALLERAGTPTVLVLTAGLGGALAIGSQARPALFDLSAARPPPLYAATVEATERVVLTGPDRRTPTVEVPLDEAALRADLRRLHRDYGYVSVAVALLHSYAYGDHEAAAARIATEEGYTHVTTSAAAMPTVGLVARATTAVVDAYLTPSIQAYVAGFRSGFTDPSLAGVDVQFMQSDGGLSVIGVDMGGTSTDVSRYAGGLELVFEATVAGARLAAPQLDILTVAAGGGSALSLRAGLLAVGPESVGAHPGPAAYRKGGAAAVTDANVVLGRVLPSHFPAIFGPAADQPLDVAASRAAPALPRVLTLEETALGFIAVANEAMCRPIRSLTEAKGHDVRQHELAVFGGAGGQHAVALARSLGVTTVRLHRYAGLLSAYGLALADSVVEVRAPLGGHLGDDGRADAAAIDALAALEAAARAELGRRRVAPEAVSVARYLHLRYEGTDFGLMTTRCYFDGPGWVDDTAVVTAASLVPGARIRGPAIVVDPTAGATVVIEPGCVATVEADGDLVVSVPRKVAGGAKGHLGGSPTTVADGGDSPPAADGGGATPLVAAAVAVAAGGGPADPPPDPVRLSIFGHRFMSIAEQCGRVLQRTAISVNIKERLDFSVALFDTTGGLVANAPHVPVHLGSMQAAVRYQVDLLGDTWAPGDVLLANHPSAGGTHLPDVTVITPVYRGGVPVFYVASRGHQTDVGGATPGSMPPFSTTLAEEGMAVESMKLVEGGVFHEERLVAALTAAGCRCVRDVLSDIKAQVAANNKGVALVGDLIASEGLSVVLSYMRHIQTAAAAAVRSMLRRVSLDAGLPPVGTLRATDAMDDGSVLAVAVTIDRDAGSGVVDFTGTGLAVAGNTNAPPAIAASAVIYTLRCLVNLDIPLNQGCLAPITLRLPEGGLLSPPAAAAVVGGNVLTSQRVTDVLLRAFGAAAASQGCMNNLTFGSADTSYYETIAGGAGAGRSWDGESGVHTHMTNTRITDAEVLERRYPVVLREWALRTGSGGAGAHTGGCGVVRTLEFRAPLTVSILSERRETSPWGAAGGEDGARGENWVSRRGGALARIGGKATVEVEAGDRLRICTPGGGGWGVPSI</sequence>
<evidence type="ECO:0000313" key="2">
    <source>
        <dbReference type="Proteomes" id="UP000798662"/>
    </source>
</evidence>
<organism evidence="1 2">
    <name type="scientific">Pyropia yezoensis</name>
    <name type="common">Susabi-nori</name>
    <name type="synonym">Porphyra yezoensis</name>
    <dbReference type="NCBI Taxonomy" id="2788"/>
    <lineage>
        <taxon>Eukaryota</taxon>
        <taxon>Rhodophyta</taxon>
        <taxon>Bangiophyceae</taxon>
        <taxon>Bangiales</taxon>
        <taxon>Bangiaceae</taxon>
        <taxon>Pyropia</taxon>
    </lineage>
</organism>
<keyword evidence="2" id="KW-1185">Reference proteome</keyword>
<name>A0ACC3BMX6_PYRYE</name>
<evidence type="ECO:0000313" key="1">
    <source>
        <dbReference type="EMBL" id="KAK1859321.1"/>
    </source>
</evidence>
<dbReference type="EMBL" id="CM020618">
    <property type="protein sequence ID" value="KAK1859321.1"/>
    <property type="molecule type" value="Genomic_DNA"/>
</dbReference>
<protein>
    <submittedName>
        <fullName evidence="1">Uncharacterized protein</fullName>
    </submittedName>
</protein>
<gene>
    <name evidence="1" type="ORF">I4F81_001918</name>
</gene>
<reference evidence="1" key="1">
    <citation type="submission" date="2019-11" db="EMBL/GenBank/DDBJ databases">
        <title>Nori genome reveals adaptations in red seaweeds to the harsh intertidal environment.</title>
        <authorList>
            <person name="Wang D."/>
            <person name="Mao Y."/>
        </authorList>
    </citation>
    <scope>NUCLEOTIDE SEQUENCE</scope>
    <source>
        <tissue evidence="1">Gametophyte</tissue>
    </source>
</reference>